<dbReference type="AlphaFoldDB" id="A5CZP2"/>
<dbReference type="KEGG" id="pth:PTH_2352"/>
<reference evidence="2" key="1">
    <citation type="journal article" date="2008" name="Genome Res.">
        <title>The genome of Pelotomaculum thermopropionicum reveals niche-associated evolution in anaerobic microbiota.</title>
        <authorList>
            <person name="Kosaka T."/>
            <person name="Kato S."/>
            <person name="Shimoyama T."/>
            <person name="Ishii S."/>
            <person name="Abe T."/>
            <person name="Watanabe K."/>
        </authorList>
    </citation>
    <scope>NUCLEOTIDE SEQUENCE [LARGE SCALE GENOMIC DNA]</scope>
    <source>
        <strain evidence="2">DSM 13744 / JCM 10971 / SI</strain>
    </source>
</reference>
<dbReference type="Proteomes" id="UP000006556">
    <property type="component" value="Chromosome"/>
</dbReference>
<dbReference type="EMBL" id="AP009389">
    <property type="protein sequence ID" value="BAF60533.1"/>
    <property type="molecule type" value="Genomic_DNA"/>
</dbReference>
<dbReference type="InterPro" id="IPR054274">
    <property type="entry name" value="DUF7005"/>
</dbReference>
<keyword evidence="2" id="KW-1185">Reference proteome</keyword>
<name>A5CZP2_PELTS</name>
<protein>
    <submittedName>
        <fullName evidence="1">Uncharacterized protein</fullName>
    </submittedName>
</protein>
<dbReference type="HOGENOM" id="CLU_721370_0_0_9"/>
<sequence>MSYNKNVFKHDSIGPVSFPLPDEPFVAAWENYAAEAGEAGVHEVLKKRLIQFKFPIREGISQSASYQAATRRLGTADGLPEATGLILERPGKLELVLHQTPAGRIPILITRHRKDFVTLVRALTRKNEPAPLPESMGASLVTGYNNWDRIFTYRKRWEAINPENSSEERWQEELGRLIPQKELYQDRFIILSDGPYSAVPAADMGLTEEEWRSASLVIRREHECAHYFTLRLFSSMRNNIMDELIADYMGIVAAAGHYQARWFLRFAGLENYPVYREGGRLQNYRGNPPLSDGAFRVLQALVKSASENLEEFDRKNAARIRGRAGKTAVLAALTRLTLEELASEDAGSFLRRALCHVIDRYGINRGIKAGKGVHKTRAGRSLNRE</sequence>
<dbReference type="eggNOG" id="ENOG502Z9A3">
    <property type="taxonomic scope" value="Bacteria"/>
</dbReference>
<dbReference type="Pfam" id="PF22541">
    <property type="entry name" value="DUF7005"/>
    <property type="match status" value="1"/>
</dbReference>
<evidence type="ECO:0000313" key="2">
    <source>
        <dbReference type="Proteomes" id="UP000006556"/>
    </source>
</evidence>
<dbReference type="STRING" id="370438.PTH_2352"/>
<gene>
    <name evidence="1" type="ordered locus">PTH_2352</name>
</gene>
<proteinExistence type="predicted"/>
<organism evidence="1 2">
    <name type="scientific">Pelotomaculum thermopropionicum (strain DSM 13744 / JCM 10971 / SI)</name>
    <dbReference type="NCBI Taxonomy" id="370438"/>
    <lineage>
        <taxon>Bacteria</taxon>
        <taxon>Bacillati</taxon>
        <taxon>Bacillota</taxon>
        <taxon>Clostridia</taxon>
        <taxon>Eubacteriales</taxon>
        <taxon>Desulfotomaculaceae</taxon>
        <taxon>Pelotomaculum</taxon>
    </lineage>
</organism>
<evidence type="ECO:0000313" key="1">
    <source>
        <dbReference type="EMBL" id="BAF60533.1"/>
    </source>
</evidence>
<accession>A5CZP2</accession>